<dbReference type="SMART" id="SM00240">
    <property type="entry name" value="FHA"/>
    <property type="match status" value="1"/>
</dbReference>
<dbReference type="GeneID" id="14906494"/>
<evidence type="ECO:0000259" key="2">
    <source>
        <dbReference type="PROSITE" id="PS50006"/>
    </source>
</evidence>
<dbReference type="InterPro" id="IPR008984">
    <property type="entry name" value="SMAD_FHA_dom_sf"/>
</dbReference>
<dbReference type="SUPFAM" id="SSF49879">
    <property type="entry name" value="SMAD/FHA domain"/>
    <property type="match status" value="1"/>
</dbReference>
<dbReference type="Gene3D" id="2.60.200.20">
    <property type="match status" value="1"/>
</dbReference>
<dbReference type="InterPro" id="IPR000253">
    <property type="entry name" value="FHA_dom"/>
</dbReference>
<accession>G0QWM4</accession>
<dbReference type="CDD" id="cd00060">
    <property type="entry name" value="FHA"/>
    <property type="match status" value="1"/>
</dbReference>
<dbReference type="PROSITE" id="PS50006">
    <property type="entry name" value="FHA_DOMAIN"/>
    <property type="match status" value="1"/>
</dbReference>
<gene>
    <name evidence="3" type="ORF">IMG5_133500</name>
</gene>
<dbReference type="AlphaFoldDB" id="G0QWM4"/>
<evidence type="ECO:0000313" key="3">
    <source>
        <dbReference type="EMBL" id="EGR30383.1"/>
    </source>
</evidence>
<dbReference type="OrthoDB" id="1305878at2759"/>
<feature type="domain" description="FHA" evidence="2">
    <location>
        <begin position="48"/>
        <end position="98"/>
    </location>
</feature>
<evidence type="ECO:0000256" key="1">
    <source>
        <dbReference type="SAM" id="MobiDB-lite"/>
    </source>
</evidence>
<dbReference type="InParanoid" id="G0QWM4"/>
<dbReference type="RefSeq" id="XP_004031970.1">
    <property type="nucleotide sequence ID" value="XM_004031922.1"/>
</dbReference>
<feature type="region of interest" description="Disordered" evidence="1">
    <location>
        <begin position="1"/>
        <end position="24"/>
    </location>
</feature>
<proteinExistence type="predicted"/>
<name>G0QWM4_ICHMU</name>
<organism evidence="3 4">
    <name type="scientific">Ichthyophthirius multifiliis</name>
    <name type="common">White spot disease agent</name>
    <name type="synonym">Ich</name>
    <dbReference type="NCBI Taxonomy" id="5932"/>
    <lineage>
        <taxon>Eukaryota</taxon>
        <taxon>Sar</taxon>
        <taxon>Alveolata</taxon>
        <taxon>Ciliophora</taxon>
        <taxon>Intramacronucleata</taxon>
        <taxon>Oligohymenophorea</taxon>
        <taxon>Hymenostomatida</taxon>
        <taxon>Ophryoglenina</taxon>
        <taxon>Ichthyophthirius</taxon>
    </lineage>
</organism>
<keyword evidence="4" id="KW-1185">Reference proteome</keyword>
<dbReference type="EMBL" id="GL984002">
    <property type="protein sequence ID" value="EGR30383.1"/>
    <property type="molecule type" value="Genomic_DNA"/>
</dbReference>
<dbReference type="Pfam" id="PF00498">
    <property type="entry name" value="FHA"/>
    <property type="match status" value="1"/>
</dbReference>
<dbReference type="Proteomes" id="UP000008983">
    <property type="component" value="Unassembled WGS sequence"/>
</dbReference>
<protein>
    <recommendedName>
        <fullName evidence="2">FHA domain-containing protein</fullName>
    </recommendedName>
</protein>
<reference evidence="3 4" key="1">
    <citation type="submission" date="2011-07" db="EMBL/GenBank/DDBJ databases">
        <authorList>
            <person name="Coyne R."/>
            <person name="Brami D."/>
            <person name="Johnson J."/>
            <person name="Hostetler J."/>
            <person name="Hannick L."/>
            <person name="Clark T."/>
            <person name="Cassidy-Hanley D."/>
            <person name="Inman J."/>
        </authorList>
    </citation>
    <scope>NUCLEOTIDE SEQUENCE [LARGE SCALE GENOMIC DNA]</scope>
    <source>
        <strain evidence="3 4">G5</strain>
    </source>
</reference>
<evidence type="ECO:0000313" key="4">
    <source>
        <dbReference type="Proteomes" id="UP000008983"/>
    </source>
</evidence>
<feature type="compositionally biased region" description="Basic and acidic residues" evidence="1">
    <location>
        <begin position="1"/>
        <end position="12"/>
    </location>
</feature>
<sequence>MSQQKHENDQTKTDISQDEDDQQNKVWGQIVPLNSQKLKTYDLIDNNITIGRNSNNIIHIQDSRLSGFHCSLDYKEDKNEVYLNDLSTNGTYILGRRVGKGNLKKQKWRSNIFITQNESR</sequence>
<dbReference type="STRING" id="857967.G0QWM4"/>